<dbReference type="eggNOG" id="ENOG502SBA5">
    <property type="taxonomic scope" value="Eukaryota"/>
</dbReference>
<accession>K3X7N7</accession>
<proteinExistence type="predicted"/>
<sequence length="171" mass="19376">QDHLAELRREIRELEKGLCPSSPFDTSGCIAPADLVSAMKTMSRNPTKTEIQWMIWEADDDLDGAIDWHEFKSCYARSLVDKHGLEPNQLYHFIQFLLCDVDGSFTVSVLELKAELKKLPGTDHLASKLLVALKDDAEQQLLQKFTLSEYLDIMLADLPSNFNITPAMHKV</sequence>
<dbReference type="InterPro" id="IPR011992">
    <property type="entry name" value="EF-hand-dom_pair"/>
</dbReference>
<protein>
    <recommendedName>
        <fullName evidence="1">EF-hand domain-containing protein</fullName>
    </recommendedName>
</protein>
<dbReference type="SUPFAM" id="SSF47473">
    <property type="entry name" value="EF-hand"/>
    <property type="match status" value="1"/>
</dbReference>
<evidence type="ECO:0000313" key="3">
    <source>
        <dbReference type="Proteomes" id="UP000019132"/>
    </source>
</evidence>
<reference evidence="3" key="1">
    <citation type="journal article" date="2010" name="Genome Biol.">
        <title>Genome sequence of the necrotrophic plant pathogen Pythium ultimum reveals original pathogenicity mechanisms and effector repertoire.</title>
        <authorList>
            <person name="Levesque C.A."/>
            <person name="Brouwer H."/>
            <person name="Cano L."/>
            <person name="Hamilton J.P."/>
            <person name="Holt C."/>
            <person name="Huitema E."/>
            <person name="Raffaele S."/>
            <person name="Robideau G.P."/>
            <person name="Thines M."/>
            <person name="Win J."/>
            <person name="Zerillo M.M."/>
            <person name="Beakes G.W."/>
            <person name="Boore J.L."/>
            <person name="Busam D."/>
            <person name="Dumas B."/>
            <person name="Ferriera S."/>
            <person name="Fuerstenberg S.I."/>
            <person name="Gachon C.M."/>
            <person name="Gaulin E."/>
            <person name="Govers F."/>
            <person name="Grenville-Briggs L."/>
            <person name="Horner N."/>
            <person name="Hostetler J."/>
            <person name="Jiang R.H."/>
            <person name="Johnson J."/>
            <person name="Krajaejun T."/>
            <person name="Lin H."/>
            <person name="Meijer H.J."/>
            <person name="Moore B."/>
            <person name="Morris P."/>
            <person name="Phuntmart V."/>
            <person name="Puiu D."/>
            <person name="Shetty J."/>
            <person name="Stajich J.E."/>
            <person name="Tripathy S."/>
            <person name="Wawra S."/>
            <person name="van West P."/>
            <person name="Whitty B.R."/>
            <person name="Coutinho P.M."/>
            <person name="Henrissat B."/>
            <person name="Martin F."/>
            <person name="Thomas P.D."/>
            <person name="Tyler B.M."/>
            <person name="De Vries R.P."/>
            <person name="Kamoun S."/>
            <person name="Yandell M."/>
            <person name="Tisserat N."/>
            <person name="Buell C.R."/>
        </authorList>
    </citation>
    <scope>NUCLEOTIDE SEQUENCE</scope>
    <source>
        <strain evidence="3">DAOM:BR144</strain>
    </source>
</reference>
<dbReference type="Gene3D" id="1.10.238.10">
    <property type="entry name" value="EF-hand"/>
    <property type="match status" value="1"/>
</dbReference>
<dbReference type="InterPro" id="IPR002048">
    <property type="entry name" value="EF_hand_dom"/>
</dbReference>
<dbReference type="EnsemblProtists" id="PYU1_T013236">
    <property type="protein sequence ID" value="PYU1_T013236"/>
    <property type="gene ID" value="PYU1_G013207"/>
</dbReference>
<dbReference type="EMBL" id="GL376577">
    <property type="status" value="NOT_ANNOTATED_CDS"/>
    <property type="molecule type" value="Genomic_DNA"/>
</dbReference>
<dbReference type="Pfam" id="PF13833">
    <property type="entry name" value="EF-hand_8"/>
    <property type="match status" value="1"/>
</dbReference>
<feature type="domain" description="EF-hand" evidence="1">
    <location>
        <begin position="46"/>
        <end position="81"/>
    </location>
</feature>
<organism evidence="2 3">
    <name type="scientific">Globisporangium ultimum (strain ATCC 200006 / CBS 805.95 / DAOM BR144)</name>
    <name type="common">Pythium ultimum</name>
    <dbReference type="NCBI Taxonomy" id="431595"/>
    <lineage>
        <taxon>Eukaryota</taxon>
        <taxon>Sar</taxon>
        <taxon>Stramenopiles</taxon>
        <taxon>Oomycota</taxon>
        <taxon>Peronosporomycetes</taxon>
        <taxon>Pythiales</taxon>
        <taxon>Pythiaceae</taxon>
        <taxon>Globisporangium</taxon>
    </lineage>
</organism>
<dbReference type="PROSITE" id="PS50222">
    <property type="entry name" value="EF_HAND_2"/>
    <property type="match status" value="1"/>
</dbReference>
<evidence type="ECO:0000259" key="1">
    <source>
        <dbReference type="PROSITE" id="PS50222"/>
    </source>
</evidence>
<keyword evidence="3" id="KW-1185">Reference proteome</keyword>
<dbReference type="VEuPathDB" id="FungiDB:PYU1_G013207"/>
<dbReference type="HOGENOM" id="CLU_061288_12_0_1"/>
<dbReference type="AlphaFoldDB" id="K3X7N7"/>
<evidence type="ECO:0000313" key="2">
    <source>
        <dbReference type="EnsemblProtists" id="PYU1_T013236"/>
    </source>
</evidence>
<reference evidence="3" key="2">
    <citation type="submission" date="2010-04" db="EMBL/GenBank/DDBJ databases">
        <authorList>
            <person name="Buell R."/>
            <person name="Hamilton J."/>
            <person name="Hostetler J."/>
        </authorList>
    </citation>
    <scope>NUCLEOTIDE SEQUENCE [LARGE SCALE GENOMIC DNA]</scope>
    <source>
        <strain evidence="3">DAOM:BR144</strain>
    </source>
</reference>
<dbReference type="GO" id="GO:0005509">
    <property type="term" value="F:calcium ion binding"/>
    <property type="evidence" value="ECO:0007669"/>
    <property type="project" value="InterPro"/>
</dbReference>
<reference evidence="2" key="3">
    <citation type="submission" date="2015-02" db="UniProtKB">
        <authorList>
            <consortium name="EnsemblProtists"/>
        </authorList>
    </citation>
    <scope>IDENTIFICATION</scope>
    <source>
        <strain evidence="2">DAOM BR144</strain>
    </source>
</reference>
<dbReference type="InParanoid" id="K3X7N7"/>
<name>K3X7N7_GLOUD</name>
<dbReference type="STRING" id="431595.K3X7N7"/>
<dbReference type="Proteomes" id="UP000019132">
    <property type="component" value="Unassembled WGS sequence"/>
</dbReference>